<keyword evidence="2" id="KW-1185">Reference proteome</keyword>
<evidence type="ECO:0000313" key="1">
    <source>
        <dbReference type="EMBL" id="KTD19073.1"/>
    </source>
</evidence>
<sequence length="232" mass="27019">MRRKFEYTLSLDKSYQSFKAKVDVIKAAQLGRELTIKQRMKNVAQHVAEGVKESLEDITSDRDNSSNSSLKTRASEMVGSFKEHMYAPMKEGQELFKEAVGKVSNPNILSLEEAVQSLYQAMKDGHYYLAISQLEAIERQYPIRDKNYYDGGLVKSFLKMREDVITMLSEVAGLDQDSKEKVTRYRQRLFEEKKSALVGILRLRRMGQKTTERRWKRYSKRLIYPKRILKNG</sequence>
<dbReference type="AlphaFoldDB" id="A0A0W0VG35"/>
<proteinExistence type="predicted"/>
<dbReference type="STRING" id="45067.Llan_2273"/>
<gene>
    <name evidence="1" type="ORF">Llan_2273</name>
</gene>
<accession>A0A0W0VG35</accession>
<dbReference type="Proteomes" id="UP000054869">
    <property type="component" value="Unassembled WGS sequence"/>
</dbReference>
<reference evidence="1 2" key="1">
    <citation type="submission" date="2015-11" db="EMBL/GenBank/DDBJ databases">
        <title>Genomic analysis of 38 Legionella species identifies large and diverse effector repertoires.</title>
        <authorList>
            <person name="Burstein D."/>
            <person name="Amaro F."/>
            <person name="Zusman T."/>
            <person name="Lifshitz Z."/>
            <person name="Cohen O."/>
            <person name="Gilbert J.A."/>
            <person name="Pupko T."/>
            <person name="Shuman H.A."/>
            <person name="Segal G."/>
        </authorList>
    </citation>
    <scope>NUCLEOTIDE SEQUENCE [LARGE SCALE GENOMIC DNA]</scope>
    <source>
        <strain evidence="1 2">ATCC 49751</strain>
    </source>
</reference>
<organism evidence="1 2">
    <name type="scientific">Legionella lansingensis</name>
    <dbReference type="NCBI Taxonomy" id="45067"/>
    <lineage>
        <taxon>Bacteria</taxon>
        <taxon>Pseudomonadati</taxon>
        <taxon>Pseudomonadota</taxon>
        <taxon>Gammaproteobacteria</taxon>
        <taxon>Legionellales</taxon>
        <taxon>Legionellaceae</taxon>
        <taxon>Legionella</taxon>
    </lineage>
</organism>
<dbReference type="EMBL" id="LNYI01000056">
    <property type="protein sequence ID" value="KTD19073.1"/>
    <property type="molecule type" value="Genomic_DNA"/>
</dbReference>
<comment type="caution">
    <text evidence="1">The sequence shown here is derived from an EMBL/GenBank/DDBJ whole genome shotgun (WGS) entry which is preliminary data.</text>
</comment>
<name>A0A0W0VG35_9GAMM</name>
<evidence type="ECO:0000313" key="2">
    <source>
        <dbReference type="Proteomes" id="UP000054869"/>
    </source>
</evidence>
<dbReference type="RefSeq" id="WP_028374192.1">
    <property type="nucleotide sequence ID" value="NZ_CAAAJD010000049.1"/>
</dbReference>
<protein>
    <submittedName>
        <fullName evidence="1">Uncharacterized protein</fullName>
    </submittedName>
</protein>
<dbReference type="PATRIC" id="fig|45067.4.peg.2384"/>